<gene>
    <name evidence="4" type="ORF">HRQ91_00140</name>
</gene>
<feature type="domain" description="Carbohydrate kinase PfkB" evidence="3">
    <location>
        <begin position="48"/>
        <end position="321"/>
    </location>
</feature>
<keyword evidence="5" id="KW-1185">Reference proteome</keyword>
<keyword evidence="2" id="KW-0418">Kinase</keyword>
<dbReference type="EMBL" id="CP054142">
    <property type="protein sequence ID" value="QTQ12990.1"/>
    <property type="molecule type" value="Genomic_DNA"/>
</dbReference>
<dbReference type="RefSeq" id="WP_210119725.1">
    <property type="nucleotide sequence ID" value="NZ_CP054142.1"/>
</dbReference>
<dbReference type="GO" id="GO:0016301">
    <property type="term" value="F:kinase activity"/>
    <property type="evidence" value="ECO:0007669"/>
    <property type="project" value="UniProtKB-KW"/>
</dbReference>
<accession>A0A975IDI8</accession>
<evidence type="ECO:0000259" key="3">
    <source>
        <dbReference type="Pfam" id="PF00294"/>
    </source>
</evidence>
<dbReference type="KEGG" id="tpav:HRQ91_00140"/>
<dbReference type="InterPro" id="IPR011611">
    <property type="entry name" value="PfkB_dom"/>
</dbReference>
<keyword evidence="1" id="KW-0808">Transferase</keyword>
<proteinExistence type="predicted"/>
<dbReference type="Gene3D" id="3.40.1190.20">
    <property type="match status" value="1"/>
</dbReference>
<dbReference type="PANTHER" id="PTHR10584">
    <property type="entry name" value="SUGAR KINASE"/>
    <property type="match status" value="1"/>
</dbReference>
<dbReference type="Pfam" id="PF00294">
    <property type="entry name" value="PfkB"/>
    <property type="match status" value="1"/>
</dbReference>
<dbReference type="InterPro" id="IPR029056">
    <property type="entry name" value="Ribokinase-like"/>
</dbReference>
<evidence type="ECO:0000313" key="5">
    <source>
        <dbReference type="Proteomes" id="UP000671908"/>
    </source>
</evidence>
<dbReference type="SUPFAM" id="SSF53613">
    <property type="entry name" value="Ribokinase-like"/>
    <property type="match status" value="1"/>
</dbReference>
<organism evidence="4 5">
    <name type="scientific">Treponema parvum</name>
    <dbReference type="NCBI Taxonomy" id="138851"/>
    <lineage>
        <taxon>Bacteria</taxon>
        <taxon>Pseudomonadati</taxon>
        <taxon>Spirochaetota</taxon>
        <taxon>Spirochaetia</taxon>
        <taxon>Spirochaetales</taxon>
        <taxon>Treponemataceae</taxon>
        <taxon>Treponema</taxon>
    </lineage>
</organism>
<sequence>MKYSKDLKKVHFDMSKYNFTVVGTAATVSIFKVEKMPEVGASTPVFGGSIIDFQNGGMGFNICAGLVSLGCSVYPVLTYADARQHDYIHSFFALKNLPEDGIKDPPENSCGTTIMIQDGEKNHMTLITEYGNRLPASDYFDEQKMEDKFFKSSDYVILTATFPKNADSAVDAIIMSQKPFVLSMRKDKNAFPHEILFKALINANYLFANKTEVDFIVDEYEFKKIEDLFEYGKMKYIVQTMGKDGSIIISKDVDGIYVYDRVPAVHCRTPIIDTVGAGDGYVCGFMYGILNGKTMHECALLGSTLSSFILENEGSVTNLPDEKRLIERFKESRGIGYEF</sequence>
<evidence type="ECO:0000256" key="2">
    <source>
        <dbReference type="ARBA" id="ARBA00022777"/>
    </source>
</evidence>
<dbReference type="AlphaFoldDB" id="A0A975IDI8"/>
<dbReference type="Proteomes" id="UP000671908">
    <property type="component" value="Chromosome"/>
</dbReference>
<protein>
    <recommendedName>
        <fullName evidence="3">Carbohydrate kinase PfkB domain-containing protein</fullName>
    </recommendedName>
</protein>
<evidence type="ECO:0000313" key="4">
    <source>
        <dbReference type="EMBL" id="QTQ12990.1"/>
    </source>
</evidence>
<reference evidence="4 5" key="1">
    <citation type="journal article" date="2021" name="Microbiol. Resour. Announc.">
        <title>Complete Genome Sequences of Three Human Oral Treponema parvum Isolates.</title>
        <authorList>
            <person name="Zeng H."/>
            <person name="Watt R.M."/>
        </authorList>
    </citation>
    <scope>NUCLEOTIDE SEQUENCE [LARGE SCALE GENOMIC DNA]</scope>
    <source>
        <strain evidence="4 5">ATCC 700770</strain>
    </source>
</reference>
<dbReference type="PANTHER" id="PTHR10584:SF166">
    <property type="entry name" value="RIBOKINASE"/>
    <property type="match status" value="1"/>
</dbReference>
<evidence type="ECO:0000256" key="1">
    <source>
        <dbReference type="ARBA" id="ARBA00022679"/>
    </source>
</evidence>
<name>A0A975IDI8_9SPIR</name>